<keyword evidence="1 3" id="KW-0420">Kringle</keyword>
<dbReference type="SMART" id="SM00130">
    <property type="entry name" value="KR"/>
    <property type="match status" value="1"/>
</dbReference>
<dbReference type="SUPFAM" id="SSF57440">
    <property type="entry name" value="Kringle-like"/>
    <property type="match status" value="1"/>
</dbReference>
<comment type="caution">
    <text evidence="3">Lacks conserved residue(s) required for the propagation of feature annotation.</text>
</comment>
<feature type="disulfide bond" evidence="3">
    <location>
        <begin position="174"/>
        <end position="197"/>
    </location>
</feature>
<dbReference type="CDD" id="cd00037">
    <property type="entry name" value="CLECT"/>
    <property type="match status" value="1"/>
</dbReference>
<dbReference type="InterPro" id="IPR018056">
    <property type="entry name" value="Kringle_CS"/>
</dbReference>
<sequence length="284" mass="32692">MVKYRRGLVRAYDCQRSCLLTKGCRGFNMQWIEDIAAVGYCDLVDMRLAKALSSKSNYSVYALCPSGMIFYSTTSRCYKVIRKRKSWSESELHCSSLYDQAHLMEIYDSIQQELFKNMTEALSECLFTTTGPEYRGHQNQTISGIPCQNWTSQYPHNHHQLTSPMGWILEENYCRNIANGNAPWCYTINKDKRWENCEVQYCSDFIETNPTNLSFGLWLGASRSTEGVDVVWSSTLESVISSSYSNFEDGEPTEQASGKDCLRSFRNQWSMSFCSEIKAFVCEY</sequence>
<dbReference type="GO" id="GO:0005102">
    <property type="term" value="F:signaling receptor binding"/>
    <property type="evidence" value="ECO:0007669"/>
    <property type="project" value="TreeGrafter"/>
</dbReference>
<dbReference type="Pfam" id="PF00051">
    <property type="entry name" value="Kringle"/>
    <property type="match status" value="1"/>
</dbReference>
<dbReference type="CDD" id="cd00108">
    <property type="entry name" value="KR"/>
    <property type="match status" value="1"/>
</dbReference>
<keyword evidence="7" id="KW-1185">Reference proteome</keyword>
<organism evidence="6 7">
    <name type="scientific">Paralvinella palmiformis</name>
    <dbReference type="NCBI Taxonomy" id="53620"/>
    <lineage>
        <taxon>Eukaryota</taxon>
        <taxon>Metazoa</taxon>
        <taxon>Spiralia</taxon>
        <taxon>Lophotrochozoa</taxon>
        <taxon>Annelida</taxon>
        <taxon>Polychaeta</taxon>
        <taxon>Sedentaria</taxon>
        <taxon>Canalipalpata</taxon>
        <taxon>Terebellida</taxon>
        <taxon>Terebelliformia</taxon>
        <taxon>Alvinellidae</taxon>
        <taxon>Paralvinella</taxon>
    </lineage>
</organism>
<dbReference type="Gene3D" id="2.40.20.10">
    <property type="entry name" value="Plasminogen Kringle 4"/>
    <property type="match status" value="1"/>
</dbReference>
<dbReference type="PANTHER" id="PTHR24261">
    <property type="entry name" value="PLASMINOGEN-RELATED"/>
    <property type="match status" value="1"/>
</dbReference>
<comment type="caution">
    <text evidence="6">The sequence shown here is derived from an EMBL/GenBank/DDBJ whole genome shotgun (WGS) entry which is preliminary data.</text>
</comment>
<feature type="domain" description="Kringle" evidence="5">
    <location>
        <begin position="131"/>
        <end position="202"/>
    </location>
</feature>
<keyword evidence="2 3" id="KW-1015">Disulfide bond</keyword>
<evidence type="ECO:0000256" key="1">
    <source>
        <dbReference type="ARBA" id="ARBA00022572"/>
    </source>
</evidence>
<dbReference type="PROSITE" id="PS50070">
    <property type="entry name" value="KRINGLE_2"/>
    <property type="match status" value="1"/>
</dbReference>
<name>A0AAD9MSE0_9ANNE</name>
<dbReference type="InterPro" id="IPR016187">
    <property type="entry name" value="CTDL_fold"/>
</dbReference>
<dbReference type="InterPro" id="IPR013806">
    <property type="entry name" value="Kringle-like"/>
</dbReference>
<reference evidence="6" key="1">
    <citation type="journal article" date="2023" name="Mol. Biol. Evol.">
        <title>Third-Generation Sequencing Reveals the Adaptive Role of the Epigenome in Three Deep-Sea Polychaetes.</title>
        <authorList>
            <person name="Perez M."/>
            <person name="Aroh O."/>
            <person name="Sun Y."/>
            <person name="Lan Y."/>
            <person name="Juniper S.K."/>
            <person name="Young C.R."/>
            <person name="Angers B."/>
            <person name="Qian P.Y."/>
        </authorList>
    </citation>
    <scope>NUCLEOTIDE SEQUENCE</scope>
    <source>
        <strain evidence="6">P08H-3</strain>
    </source>
</reference>
<evidence type="ECO:0000256" key="2">
    <source>
        <dbReference type="ARBA" id="ARBA00023157"/>
    </source>
</evidence>
<dbReference type="SMART" id="SM00034">
    <property type="entry name" value="CLECT"/>
    <property type="match status" value="1"/>
</dbReference>
<proteinExistence type="predicted"/>
<dbReference type="PRINTS" id="PR00018">
    <property type="entry name" value="KRINGLE"/>
</dbReference>
<dbReference type="SUPFAM" id="SSF56436">
    <property type="entry name" value="C-type lectin-like"/>
    <property type="match status" value="1"/>
</dbReference>
<dbReference type="PROSITE" id="PS00021">
    <property type="entry name" value="KRINGLE_1"/>
    <property type="match status" value="1"/>
</dbReference>
<protein>
    <submittedName>
        <fullName evidence="6">Uncharacterized protein</fullName>
    </submittedName>
</protein>
<dbReference type="EMBL" id="JAODUP010000820">
    <property type="protein sequence ID" value="KAK2143680.1"/>
    <property type="molecule type" value="Genomic_DNA"/>
</dbReference>
<evidence type="ECO:0000259" key="4">
    <source>
        <dbReference type="PROSITE" id="PS50041"/>
    </source>
</evidence>
<dbReference type="PROSITE" id="PS50041">
    <property type="entry name" value="C_TYPE_LECTIN_2"/>
    <property type="match status" value="1"/>
</dbReference>
<dbReference type="InterPro" id="IPR038178">
    <property type="entry name" value="Kringle_sf"/>
</dbReference>
<dbReference type="GO" id="GO:0004175">
    <property type="term" value="F:endopeptidase activity"/>
    <property type="evidence" value="ECO:0007669"/>
    <property type="project" value="TreeGrafter"/>
</dbReference>
<evidence type="ECO:0000313" key="7">
    <source>
        <dbReference type="Proteomes" id="UP001208570"/>
    </source>
</evidence>
<accession>A0AAD9MSE0</accession>
<gene>
    <name evidence="6" type="ORF">LSH36_820g00032</name>
</gene>
<dbReference type="AlphaFoldDB" id="A0AAD9MSE0"/>
<evidence type="ECO:0000256" key="3">
    <source>
        <dbReference type="PROSITE-ProRule" id="PRU00121"/>
    </source>
</evidence>
<dbReference type="InterPro" id="IPR050759">
    <property type="entry name" value="Serine_protease_kringle"/>
</dbReference>
<dbReference type="PANTHER" id="PTHR24261:SF7">
    <property type="entry name" value="KRINGLE DOMAIN-CONTAINING PROTEIN"/>
    <property type="match status" value="1"/>
</dbReference>
<evidence type="ECO:0000313" key="6">
    <source>
        <dbReference type="EMBL" id="KAK2143680.1"/>
    </source>
</evidence>
<dbReference type="Gene3D" id="3.10.100.10">
    <property type="entry name" value="Mannose-Binding Protein A, subunit A"/>
    <property type="match status" value="2"/>
</dbReference>
<feature type="domain" description="C-type lectin" evidence="4">
    <location>
        <begin position="167"/>
        <end position="283"/>
    </location>
</feature>
<dbReference type="GO" id="GO:0005615">
    <property type="term" value="C:extracellular space"/>
    <property type="evidence" value="ECO:0007669"/>
    <property type="project" value="TreeGrafter"/>
</dbReference>
<evidence type="ECO:0000259" key="5">
    <source>
        <dbReference type="PROSITE" id="PS50070"/>
    </source>
</evidence>
<dbReference type="InterPro" id="IPR016186">
    <property type="entry name" value="C-type_lectin-like/link_sf"/>
</dbReference>
<dbReference type="InterPro" id="IPR001304">
    <property type="entry name" value="C-type_lectin-like"/>
</dbReference>
<dbReference type="InterPro" id="IPR000001">
    <property type="entry name" value="Kringle"/>
</dbReference>
<dbReference type="Proteomes" id="UP001208570">
    <property type="component" value="Unassembled WGS sequence"/>
</dbReference>